<dbReference type="AlphaFoldDB" id="A0ABD0L4N6"/>
<accession>A0ABD0L4N6</accession>
<evidence type="ECO:0000313" key="1">
    <source>
        <dbReference type="EMBL" id="KAK7494513.1"/>
    </source>
</evidence>
<reference evidence="1 2" key="1">
    <citation type="journal article" date="2023" name="Sci. Data">
        <title>Genome assembly of the Korean intertidal mud-creeper Batillaria attramentaria.</title>
        <authorList>
            <person name="Patra A.K."/>
            <person name="Ho P.T."/>
            <person name="Jun S."/>
            <person name="Lee S.J."/>
            <person name="Kim Y."/>
            <person name="Won Y.J."/>
        </authorList>
    </citation>
    <scope>NUCLEOTIDE SEQUENCE [LARGE SCALE GENOMIC DNA]</scope>
    <source>
        <strain evidence="1">Wonlab-2016</strain>
    </source>
</reference>
<protein>
    <submittedName>
        <fullName evidence="1">Uncharacterized protein</fullName>
    </submittedName>
</protein>
<sequence>MKETDRQIMRNTSAVNSTVNATCPHVQIARAFSQHTERKTGRFYRTKVNQKSPASFISPDPTVDRRTLPTVTQHTRHYNNYPTTPPVIPSPLLTQTVYSNSQRDRPQLTHHALRLEISLCVCEGDQASKRPSTLAKGKQTSRCPASVLMIEQTSVTRGSGNRANPFCVPGLCSFSQAVLTQCSCWKSLSPFL</sequence>
<gene>
    <name evidence="1" type="ORF">BaRGS_00014166</name>
</gene>
<dbReference type="Proteomes" id="UP001519460">
    <property type="component" value="Unassembled WGS sequence"/>
</dbReference>
<keyword evidence="2" id="KW-1185">Reference proteome</keyword>
<comment type="caution">
    <text evidence="1">The sequence shown here is derived from an EMBL/GenBank/DDBJ whole genome shotgun (WGS) entry which is preliminary data.</text>
</comment>
<proteinExistence type="predicted"/>
<organism evidence="1 2">
    <name type="scientific">Batillaria attramentaria</name>
    <dbReference type="NCBI Taxonomy" id="370345"/>
    <lineage>
        <taxon>Eukaryota</taxon>
        <taxon>Metazoa</taxon>
        <taxon>Spiralia</taxon>
        <taxon>Lophotrochozoa</taxon>
        <taxon>Mollusca</taxon>
        <taxon>Gastropoda</taxon>
        <taxon>Caenogastropoda</taxon>
        <taxon>Sorbeoconcha</taxon>
        <taxon>Cerithioidea</taxon>
        <taxon>Batillariidae</taxon>
        <taxon>Batillaria</taxon>
    </lineage>
</organism>
<evidence type="ECO:0000313" key="2">
    <source>
        <dbReference type="Proteomes" id="UP001519460"/>
    </source>
</evidence>
<name>A0ABD0L4N6_9CAEN</name>
<dbReference type="EMBL" id="JACVVK020000082">
    <property type="protein sequence ID" value="KAK7494513.1"/>
    <property type="molecule type" value="Genomic_DNA"/>
</dbReference>